<feature type="domain" description="Rieske" evidence="11">
    <location>
        <begin position="59"/>
        <end position="157"/>
    </location>
</feature>
<dbReference type="GO" id="GO:0005506">
    <property type="term" value="F:iron ion binding"/>
    <property type="evidence" value="ECO:0007669"/>
    <property type="project" value="InterPro"/>
</dbReference>
<reference evidence="12" key="1">
    <citation type="journal article" date="1996" name="Appl. Environ. Microbiol.">
        <title>Cloning, sequencing, and expression of isopropylbenzene degradation genes from Pseudomonas sp. strain JR1: identification of isopropylbenzene dioxygenase that mediates trichloroethene oxidation.</title>
        <authorList>
            <person name="Pflugmacher U."/>
            <person name="Averhoff B."/>
            <person name="Gottschalk G."/>
        </authorList>
    </citation>
    <scope>NUCLEOTIDE SEQUENCE</scope>
    <source>
        <strain evidence="12">JR1</strain>
    </source>
</reference>
<accession>P95566</accession>
<keyword evidence="7" id="KW-0560">Oxidoreductase</keyword>
<evidence type="ECO:0000256" key="1">
    <source>
        <dbReference type="ARBA" id="ARBA00005211"/>
    </source>
</evidence>
<evidence type="ECO:0000256" key="7">
    <source>
        <dbReference type="ARBA" id="ARBA00023002"/>
    </source>
</evidence>
<dbReference type="GO" id="GO:0051537">
    <property type="term" value="F:2 iron, 2 sulfur cluster binding"/>
    <property type="evidence" value="ECO:0007669"/>
    <property type="project" value="UniProtKB-KW"/>
</dbReference>
<dbReference type="InterPro" id="IPR017941">
    <property type="entry name" value="Rieske_2Fe-2S"/>
</dbReference>
<protein>
    <submittedName>
        <fullName evidence="12">Isopropylbenzene-2,3-dioxygenase</fullName>
    </submittedName>
</protein>
<proteinExistence type="inferred from homology"/>
<evidence type="ECO:0000256" key="9">
    <source>
        <dbReference type="ARBA" id="ARBA00023014"/>
    </source>
</evidence>
<keyword evidence="8" id="KW-0408">Iron</keyword>
<dbReference type="InterPro" id="IPR043266">
    <property type="entry name" value="RHO_NdoB-like_C"/>
</dbReference>
<dbReference type="Gene3D" id="3.90.380.10">
    <property type="entry name" value="Naphthalene 1,2-dioxygenase Alpha Subunit, Chain A, domain 1"/>
    <property type="match status" value="1"/>
</dbReference>
<dbReference type="InterPro" id="IPR015881">
    <property type="entry name" value="ARHD_Rieske_2Fe_2S"/>
</dbReference>
<keyword evidence="9" id="KW-0411">Iron-sulfur</keyword>
<evidence type="ECO:0000256" key="8">
    <source>
        <dbReference type="ARBA" id="ARBA00023004"/>
    </source>
</evidence>
<dbReference type="InterPro" id="IPR001663">
    <property type="entry name" value="Rng_hydr_dOase-A"/>
</dbReference>
<evidence type="ECO:0000313" key="12">
    <source>
        <dbReference type="EMBL" id="AAB36666.1"/>
    </source>
</evidence>
<dbReference type="PANTHER" id="PTHR43756">
    <property type="entry name" value="CHOLINE MONOOXYGENASE, CHLOROPLASTIC"/>
    <property type="match status" value="1"/>
</dbReference>
<dbReference type="CDD" id="cd03472">
    <property type="entry name" value="Rieske_RO_Alpha_BPDO_like"/>
    <property type="match status" value="1"/>
</dbReference>
<dbReference type="Gene3D" id="2.102.10.10">
    <property type="entry name" value="Rieske [2Fe-2S] iron-sulphur domain"/>
    <property type="match status" value="1"/>
</dbReference>
<dbReference type="Pfam" id="PF00848">
    <property type="entry name" value="Ring_hydroxyl_A"/>
    <property type="match status" value="1"/>
</dbReference>
<dbReference type="SUPFAM" id="SSF50022">
    <property type="entry name" value="ISP domain"/>
    <property type="match status" value="1"/>
</dbReference>
<dbReference type="CDD" id="cd08881">
    <property type="entry name" value="RHO_alpha_C_NDO-like"/>
    <property type="match status" value="1"/>
</dbReference>
<dbReference type="EMBL" id="U53507">
    <property type="protein sequence ID" value="AAB36666.1"/>
    <property type="molecule type" value="Genomic_DNA"/>
</dbReference>
<keyword evidence="4" id="KW-0479">Metal-binding</keyword>
<dbReference type="PROSITE" id="PS51296">
    <property type="entry name" value="RIESKE"/>
    <property type="match status" value="1"/>
</dbReference>
<dbReference type="AlphaFoldDB" id="P95566"/>
<dbReference type="InterPro" id="IPR015879">
    <property type="entry name" value="Ring_hydroxy_dOase_asu_C_dom"/>
</dbReference>
<comment type="similarity">
    <text evidence="2">Belongs to the bacterial ring-hydroxylating dioxygenase alpha subunit family.</text>
</comment>
<evidence type="ECO:0000256" key="6">
    <source>
        <dbReference type="ARBA" id="ARBA00022964"/>
    </source>
</evidence>
<keyword evidence="5" id="KW-0058">Aromatic hydrocarbons catabolism</keyword>
<evidence type="ECO:0000259" key="11">
    <source>
        <dbReference type="PROSITE" id="PS51296"/>
    </source>
</evidence>
<evidence type="ECO:0000256" key="3">
    <source>
        <dbReference type="ARBA" id="ARBA00022714"/>
    </source>
</evidence>
<dbReference type="GO" id="GO:0051213">
    <property type="term" value="F:dioxygenase activity"/>
    <property type="evidence" value="ECO:0007669"/>
    <property type="project" value="UniProtKB-KW"/>
</dbReference>
<keyword evidence="3" id="KW-0001">2Fe-2S</keyword>
<dbReference type="Pfam" id="PF00355">
    <property type="entry name" value="Rieske"/>
    <property type="match status" value="1"/>
</dbReference>
<keyword evidence="6 12" id="KW-0223">Dioxygenase</keyword>
<evidence type="ECO:0000256" key="4">
    <source>
        <dbReference type="ARBA" id="ARBA00022723"/>
    </source>
</evidence>
<dbReference type="PROSITE" id="PS00570">
    <property type="entry name" value="RING_HYDROXYL_ALPHA"/>
    <property type="match status" value="1"/>
</dbReference>
<sequence>MSSIINKEVQEAPLKWVKNWSDEEIKALVDEEKGLLDPRIFSDQDLYEIELERVFARSWLLLGHEGHIPKAGDYLTTYMGEDPVIVVRQKDRSIKVFLNQCRHRGMRIERSNFGNAKSFTCTYHGWAYDTAGNLVNVPYEKEAFVTKKEGDCGFDKADWGPLQARVDTYKGLIFANWDTEAPDLKTYLSDATPYMDVMLDRTEAGTAVITGMQKTVIPCNWKFAAEQFCSDMYHAGTMAHLSGVLSSLPPEMDLSQVKLPSSGNQFRAKWGGHGTGWFNDDFALLQAIMGPKVVDYWTKGPAAERAKERLGKVLPADRMVAQHMTIFPTCSFLPGINTVRTWHPRGPNEIEVWSFIVVDADAPADIKEEYRRKNIFTFNQGGTYEQDDGENWVEVQRGLRGYKARSRPLCAQMGAGVPNKNNPEFPGKTSYVYSEEAARGFYHHWSRMMSEPSWDTLKS</sequence>
<keyword evidence="10" id="KW-0520">NAD</keyword>
<dbReference type="SUPFAM" id="SSF55961">
    <property type="entry name" value="Bet v1-like"/>
    <property type="match status" value="1"/>
</dbReference>
<dbReference type="InterPro" id="IPR036922">
    <property type="entry name" value="Rieske_2Fe-2S_sf"/>
</dbReference>
<evidence type="ECO:0000256" key="5">
    <source>
        <dbReference type="ARBA" id="ARBA00022797"/>
    </source>
</evidence>
<organism evidence="12">
    <name type="scientific">Pseudomonas sp. JR1</name>
    <dbReference type="NCBI Taxonomy" id="47160"/>
    <lineage>
        <taxon>Bacteria</taxon>
        <taxon>Pseudomonadati</taxon>
        <taxon>Pseudomonadota</taxon>
        <taxon>Gammaproteobacteria</taxon>
        <taxon>Pseudomonadales</taxon>
        <taxon>Pseudomonadaceae</taxon>
        <taxon>Pseudomonas</taxon>
    </lineage>
</organism>
<comment type="pathway">
    <text evidence="1">Aromatic compound metabolism.</text>
</comment>
<dbReference type="PANTHER" id="PTHR43756:SF1">
    <property type="entry name" value="3-PHENYLPROPIONATE_CINNAMIC ACID DIOXYGENASE SUBUNIT ALPHA"/>
    <property type="match status" value="1"/>
</dbReference>
<gene>
    <name evidence="12" type="primary">ipbA1</name>
</gene>
<evidence type="ECO:0000256" key="2">
    <source>
        <dbReference type="ARBA" id="ARBA00008751"/>
    </source>
</evidence>
<dbReference type="PRINTS" id="PR00090">
    <property type="entry name" value="RNGDIOXGNASE"/>
</dbReference>
<evidence type="ECO:0000256" key="10">
    <source>
        <dbReference type="ARBA" id="ARBA00023027"/>
    </source>
</evidence>
<name>P95566_9PSED</name>